<proteinExistence type="predicted"/>
<accession>A0A2R6R2L0</accession>
<name>A0A2R6R2L0_ACTCC</name>
<evidence type="ECO:0000256" key="3">
    <source>
        <dbReference type="ARBA" id="ARBA00022833"/>
    </source>
</evidence>
<organism evidence="12 13">
    <name type="scientific">Actinidia chinensis var. chinensis</name>
    <name type="common">Chinese soft-hair kiwi</name>
    <dbReference type="NCBI Taxonomy" id="1590841"/>
    <lineage>
        <taxon>Eukaryota</taxon>
        <taxon>Viridiplantae</taxon>
        <taxon>Streptophyta</taxon>
        <taxon>Embryophyta</taxon>
        <taxon>Tracheophyta</taxon>
        <taxon>Spermatophyta</taxon>
        <taxon>Magnoliopsida</taxon>
        <taxon>eudicotyledons</taxon>
        <taxon>Gunneridae</taxon>
        <taxon>Pentapetalae</taxon>
        <taxon>asterids</taxon>
        <taxon>Ericales</taxon>
        <taxon>Actinidiaceae</taxon>
        <taxon>Actinidia</taxon>
    </lineage>
</organism>
<feature type="compositionally biased region" description="Polar residues" evidence="10">
    <location>
        <begin position="95"/>
        <end position="106"/>
    </location>
</feature>
<dbReference type="FunCoup" id="A0A2R6R2L0">
    <property type="interactions" value="34"/>
</dbReference>
<comment type="subcellular location">
    <subcellularLocation>
        <location evidence="8 9">Nucleus</location>
    </subcellularLocation>
</comment>
<keyword evidence="2 8" id="KW-0863">Zinc-finger</keyword>
<evidence type="ECO:0000256" key="10">
    <source>
        <dbReference type="SAM" id="MobiDB-lite"/>
    </source>
</evidence>
<dbReference type="GO" id="GO:0005634">
    <property type="term" value="C:nucleus"/>
    <property type="evidence" value="ECO:0007669"/>
    <property type="project" value="UniProtKB-SubCell"/>
</dbReference>
<protein>
    <recommendedName>
        <fullName evidence="9">Dof zinc finger protein</fullName>
    </recommendedName>
</protein>
<evidence type="ECO:0000256" key="6">
    <source>
        <dbReference type="ARBA" id="ARBA00023163"/>
    </source>
</evidence>
<dbReference type="OMA" id="AFIMMDK"/>
<evidence type="ECO:0000313" key="12">
    <source>
        <dbReference type="EMBL" id="PSS19481.1"/>
    </source>
</evidence>
<dbReference type="Proteomes" id="UP000241394">
    <property type="component" value="Chromosome LG10"/>
</dbReference>
<gene>
    <name evidence="12" type="ORF">CEY00_Acc11572</name>
</gene>
<dbReference type="PROSITE" id="PS50884">
    <property type="entry name" value="ZF_DOF_2"/>
    <property type="match status" value="1"/>
</dbReference>
<comment type="function">
    <text evidence="9">Transcription factor that binds specifically to a 5'-AA[AG]G-3' consensus core sequence.</text>
</comment>
<dbReference type="InterPro" id="IPR045174">
    <property type="entry name" value="Dof"/>
</dbReference>
<keyword evidence="7 8" id="KW-0539">Nucleus</keyword>
<dbReference type="InterPro" id="IPR003851">
    <property type="entry name" value="Znf_Dof"/>
</dbReference>
<dbReference type="GO" id="GO:0003677">
    <property type="term" value="F:DNA binding"/>
    <property type="evidence" value="ECO:0007669"/>
    <property type="project" value="UniProtKB-UniRule"/>
</dbReference>
<feature type="region of interest" description="Disordered" evidence="10">
    <location>
        <begin position="85"/>
        <end position="110"/>
    </location>
</feature>
<dbReference type="AlphaFoldDB" id="A0A2R6R2L0"/>
<sequence length="268" mass="30187">MYPASDQILPCPPRSLVMERRWKSNVELAPNCPRCASQNTKFCYYNNYSLSQPRYFCKACRRYWTKGGSLRNVPVGGGCRKSRRARAIRRRENESQPTFTSISNSPDPFGSVHDPYLTEKHSGSGRSDIDLAEVFAKYVNENSSTRTDDPVGSELGNGSDSFLDLPDSSCQETQFEAGQLLVGLPQERQIEDFVGQDPNYFGFQTMVSDVLDQDLAWSDGTTLPNFEWQSTTEMLEFGSFSADDQSKGSANVIIDNWSLFDMSAYEIF</sequence>
<evidence type="ECO:0000256" key="2">
    <source>
        <dbReference type="ARBA" id="ARBA00022771"/>
    </source>
</evidence>
<dbReference type="PROSITE" id="PS01361">
    <property type="entry name" value="ZF_DOF_1"/>
    <property type="match status" value="1"/>
</dbReference>
<dbReference type="PANTHER" id="PTHR31992:SF316">
    <property type="entry name" value="DOF ZINC FINGER PROTEIN DOF1.2"/>
    <property type="match status" value="1"/>
</dbReference>
<evidence type="ECO:0000256" key="8">
    <source>
        <dbReference type="PROSITE-ProRule" id="PRU00071"/>
    </source>
</evidence>
<evidence type="ECO:0000256" key="7">
    <source>
        <dbReference type="ARBA" id="ARBA00023242"/>
    </source>
</evidence>
<reference evidence="12 13" key="1">
    <citation type="submission" date="2017-07" db="EMBL/GenBank/DDBJ databases">
        <title>An improved, manually edited Actinidia chinensis var. chinensis (kiwifruit) genome highlights the challenges associated with draft genomes and gene prediction in plants.</title>
        <authorList>
            <person name="Pilkington S."/>
            <person name="Crowhurst R."/>
            <person name="Hilario E."/>
            <person name="Nardozza S."/>
            <person name="Fraser L."/>
            <person name="Peng Y."/>
            <person name="Gunaseelan K."/>
            <person name="Simpson R."/>
            <person name="Tahir J."/>
            <person name="Deroles S."/>
            <person name="Templeton K."/>
            <person name="Luo Z."/>
            <person name="Davy M."/>
            <person name="Cheng C."/>
            <person name="Mcneilage M."/>
            <person name="Scaglione D."/>
            <person name="Liu Y."/>
            <person name="Zhang Q."/>
            <person name="Datson P."/>
            <person name="De Silva N."/>
            <person name="Gardiner S."/>
            <person name="Bassett H."/>
            <person name="Chagne D."/>
            <person name="Mccallum J."/>
            <person name="Dzierzon H."/>
            <person name="Deng C."/>
            <person name="Wang Y.-Y."/>
            <person name="Barron N."/>
            <person name="Manako K."/>
            <person name="Bowen J."/>
            <person name="Foster T."/>
            <person name="Erridge Z."/>
            <person name="Tiffin H."/>
            <person name="Waite C."/>
            <person name="Davies K."/>
            <person name="Grierson E."/>
            <person name="Laing W."/>
            <person name="Kirk R."/>
            <person name="Chen X."/>
            <person name="Wood M."/>
            <person name="Montefiori M."/>
            <person name="Brummell D."/>
            <person name="Schwinn K."/>
            <person name="Catanach A."/>
            <person name="Fullerton C."/>
            <person name="Li D."/>
            <person name="Meiyalaghan S."/>
            <person name="Nieuwenhuizen N."/>
            <person name="Read N."/>
            <person name="Prakash R."/>
            <person name="Hunter D."/>
            <person name="Zhang H."/>
            <person name="Mckenzie M."/>
            <person name="Knabel M."/>
            <person name="Harris A."/>
            <person name="Allan A."/>
            <person name="Chen A."/>
            <person name="Janssen B."/>
            <person name="Plunkett B."/>
            <person name="Dwamena C."/>
            <person name="Voogd C."/>
            <person name="Leif D."/>
            <person name="Lafferty D."/>
            <person name="Souleyre E."/>
            <person name="Varkonyi-Gasic E."/>
            <person name="Gambi F."/>
            <person name="Hanley J."/>
            <person name="Yao J.-L."/>
            <person name="Cheung J."/>
            <person name="David K."/>
            <person name="Warren B."/>
            <person name="Marsh K."/>
            <person name="Snowden K."/>
            <person name="Lin-Wang K."/>
            <person name="Brian L."/>
            <person name="Martinez-Sanchez M."/>
            <person name="Wang M."/>
            <person name="Ileperuma N."/>
            <person name="Macnee N."/>
            <person name="Campin R."/>
            <person name="Mcatee P."/>
            <person name="Drummond R."/>
            <person name="Espley R."/>
            <person name="Ireland H."/>
            <person name="Wu R."/>
            <person name="Atkinson R."/>
            <person name="Karunairetnam S."/>
            <person name="Bulley S."/>
            <person name="Chunkath S."/>
            <person name="Hanley Z."/>
            <person name="Storey R."/>
            <person name="Thrimawithana A."/>
            <person name="Thomson S."/>
            <person name="David C."/>
            <person name="Testolin R."/>
        </authorList>
    </citation>
    <scope>NUCLEOTIDE SEQUENCE [LARGE SCALE GENOMIC DNA]</scope>
    <source>
        <strain evidence="13">cv. Red5</strain>
        <tissue evidence="12">Young leaf</tissue>
    </source>
</reference>
<dbReference type="EMBL" id="NKQK01000010">
    <property type="protein sequence ID" value="PSS19481.1"/>
    <property type="molecule type" value="Genomic_DNA"/>
</dbReference>
<dbReference type="STRING" id="1590841.A0A2R6R2L0"/>
<dbReference type="GO" id="GO:0003700">
    <property type="term" value="F:DNA-binding transcription factor activity"/>
    <property type="evidence" value="ECO:0007669"/>
    <property type="project" value="UniProtKB-UniRule"/>
</dbReference>
<evidence type="ECO:0000256" key="4">
    <source>
        <dbReference type="ARBA" id="ARBA00023015"/>
    </source>
</evidence>
<evidence type="ECO:0000256" key="9">
    <source>
        <dbReference type="RuleBase" id="RU369094"/>
    </source>
</evidence>
<evidence type="ECO:0000256" key="1">
    <source>
        <dbReference type="ARBA" id="ARBA00022723"/>
    </source>
</evidence>
<keyword evidence="6 9" id="KW-0804">Transcription</keyword>
<dbReference type="OrthoDB" id="1927254at2759"/>
<keyword evidence="3 9" id="KW-0862">Zinc</keyword>
<keyword evidence="1 9" id="KW-0479">Metal-binding</keyword>
<evidence type="ECO:0000256" key="5">
    <source>
        <dbReference type="ARBA" id="ARBA00023125"/>
    </source>
</evidence>
<dbReference type="Gramene" id="PSS19481">
    <property type="protein sequence ID" value="PSS19481"/>
    <property type="gene ID" value="CEY00_Acc11572"/>
</dbReference>
<evidence type="ECO:0000259" key="11">
    <source>
        <dbReference type="PROSITE" id="PS50884"/>
    </source>
</evidence>
<comment type="caution">
    <text evidence="12">The sequence shown here is derived from an EMBL/GenBank/DDBJ whole genome shotgun (WGS) entry which is preliminary data.</text>
</comment>
<dbReference type="GO" id="GO:0008270">
    <property type="term" value="F:zinc ion binding"/>
    <property type="evidence" value="ECO:0007669"/>
    <property type="project" value="UniProtKB-KW"/>
</dbReference>
<feature type="domain" description="Dof-type" evidence="11">
    <location>
        <begin position="30"/>
        <end position="84"/>
    </location>
</feature>
<keyword evidence="5 8" id="KW-0238">DNA-binding</keyword>
<keyword evidence="13" id="KW-1185">Reference proteome</keyword>
<dbReference type="InParanoid" id="A0A2R6R2L0"/>
<dbReference type="PANTHER" id="PTHR31992">
    <property type="entry name" value="DOF ZINC FINGER PROTEIN DOF1.4-RELATED"/>
    <property type="match status" value="1"/>
</dbReference>
<reference evidence="13" key="2">
    <citation type="journal article" date="2018" name="BMC Genomics">
        <title>A manually annotated Actinidia chinensis var. chinensis (kiwifruit) genome highlights the challenges associated with draft genomes and gene prediction in plants.</title>
        <authorList>
            <person name="Pilkington S.M."/>
            <person name="Crowhurst R."/>
            <person name="Hilario E."/>
            <person name="Nardozza S."/>
            <person name="Fraser L."/>
            <person name="Peng Y."/>
            <person name="Gunaseelan K."/>
            <person name="Simpson R."/>
            <person name="Tahir J."/>
            <person name="Deroles S.C."/>
            <person name="Templeton K."/>
            <person name="Luo Z."/>
            <person name="Davy M."/>
            <person name="Cheng C."/>
            <person name="McNeilage M."/>
            <person name="Scaglione D."/>
            <person name="Liu Y."/>
            <person name="Zhang Q."/>
            <person name="Datson P."/>
            <person name="De Silva N."/>
            <person name="Gardiner S.E."/>
            <person name="Bassett H."/>
            <person name="Chagne D."/>
            <person name="McCallum J."/>
            <person name="Dzierzon H."/>
            <person name="Deng C."/>
            <person name="Wang Y.Y."/>
            <person name="Barron L."/>
            <person name="Manako K."/>
            <person name="Bowen J."/>
            <person name="Foster T.M."/>
            <person name="Erridge Z.A."/>
            <person name="Tiffin H."/>
            <person name="Waite C.N."/>
            <person name="Davies K.M."/>
            <person name="Grierson E.P."/>
            <person name="Laing W.A."/>
            <person name="Kirk R."/>
            <person name="Chen X."/>
            <person name="Wood M."/>
            <person name="Montefiori M."/>
            <person name="Brummell D.A."/>
            <person name="Schwinn K.E."/>
            <person name="Catanach A."/>
            <person name="Fullerton C."/>
            <person name="Li D."/>
            <person name="Meiyalaghan S."/>
            <person name="Nieuwenhuizen N."/>
            <person name="Read N."/>
            <person name="Prakash R."/>
            <person name="Hunter D."/>
            <person name="Zhang H."/>
            <person name="McKenzie M."/>
            <person name="Knabel M."/>
            <person name="Harris A."/>
            <person name="Allan A.C."/>
            <person name="Gleave A."/>
            <person name="Chen A."/>
            <person name="Janssen B.J."/>
            <person name="Plunkett B."/>
            <person name="Ampomah-Dwamena C."/>
            <person name="Voogd C."/>
            <person name="Leif D."/>
            <person name="Lafferty D."/>
            <person name="Souleyre E.J.F."/>
            <person name="Varkonyi-Gasic E."/>
            <person name="Gambi F."/>
            <person name="Hanley J."/>
            <person name="Yao J.L."/>
            <person name="Cheung J."/>
            <person name="David K.M."/>
            <person name="Warren B."/>
            <person name="Marsh K."/>
            <person name="Snowden K.C."/>
            <person name="Lin-Wang K."/>
            <person name="Brian L."/>
            <person name="Martinez-Sanchez M."/>
            <person name="Wang M."/>
            <person name="Ileperuma N."/>
            <person name="Macnee N."/>
            <person name="Campin R."/>
            <person name="McAtee P."/>
            <person name="Drummond R.S.M."/>
            <person name="Espley R.V."/>
            <person name="Ireland H.S."/>
            <person name="Wu R."/>
            <person name="Atkinson R.G."/>
            <person name="Karunairetnam S."/>
            <person name="Bulley S."/>
            <person name="Chunkath S."/>
            <person name="Hanley Z."/>
            <person name="Storey R."/>
            <person name="Thrimawithana A.H."/>
            <person name="Thomson S."/>
            <person name="David C."/>
            <person name="Testolin R."/>
            <person name="Huang H."/>
            <person name="Hellens R.P."/>
            <person name="Schaffer R.J."/>
        </authorList>
    </citation>
    <scope>NUCLEOTIDE SEQUENCE [LARGE SCALE GENOMIC DNA]</scope>
    <source>
        <strain evidence="13">cv. Red5</strain>
    </source>
</reference>
<dbReference type="Pfam" id="PF02701">
    <property type="entry name" value="Zn_ribbon_Dof"/>
    <property type="match status" value="1"/>
</dbReference>
<evidence type="ECO:0000313" key="13">
    <source>
        <dbReference type="Proteomes" id="UP000241394"/>
    </source>
</evidence>
<keyword evidence="4 9" id="KW-0805">Transcription regulation</keyword>